<dbReference type="OrthoDB" id="9807968at2"/>
<comment type="subcellular location">
    <subcellularLocation>
        <location evidence="3">Cytoplasm</location>
    </subcellularLocation>
</comment>
<dbReference type="STRING" id="1189612.A33Q_4616"/>
<name>S2DP34_INDAL</name>
<reference evidence="5 6" key="1">
    <citation type="journal article" date="2013" name="Genome Announc.">
        <title>Draft Genome Sequence of Indibacter alkaliphilus Strain LW1T, Isolated from Lonar Lake, a Haloalkaline Lake in the Buldana District of Maharashtra, India.</title>
        <authorList>
            <person name="Singh A."/>
            <person name="Kumar Jangir P."/>
            <person name="Sharma R."/>
            <person name="Singh A."/>
            <person name="Kumar Pinnaka A."/>
            <person name="Shivaji S."/>
        </authorList>
    </citation>
    <scope>NUCLEOTIDE SEQUENCE [LARGE SCALE GENOMIC DNA]</scope>
    <source>
        <strain evidence="6">CCUG 57479 / KCTC 22604 / LW1</strain>
    </source>
</reference>
<dbReference type="GO" id="GO:0016151">
    <property type="term" value="F:nickel cation binding"/>
    <property type="evidence" value="ECO:0007669"/>
    <property type="project" value="UniProtKB-UniRule"/>
</dbReference>
<dbReference type="RefSeq" id="WP_009035457.1">
    <property type="nucleotide sequence ID" value="NZ_ALWO02000054.1"/>
</dbReference>
<evidence type="ECO:0000256" key="4">
    <source>
        <dbReference type="SAM" id="MobiDB-lite"/>
    </source>
</evidence>
<accession>S2DP34</accession>
<dbReference type="EMBL" id="ALWO02000054">
    <property type="protein sequence ID" value="EOZ91548.1"/>
    <property type="molecule type" value="Genomic_DNA"/>
</dbReference>
<dbReference type="GO" id="GO:0005737">
    <property type="term" value="C:cytoplasm"/>
    <property type="evidence" value="ECO:0007669"/>
    <property type="project" value="UniProtKB-SubCell"/>
</dbReference>
<dbReference type="HAMAP" id="MF_01384">
    <property type="entry name" value="UreD"/>
    <property type="match status" value="1"/>
</dbReference>
<sequence length="321" mass="36520">MLKSRMALEAFEENGRTHLGESYHNAPYKMVHYGDKKLHQHLEMIMMSASPGMMEGDELEIDIKVKANAHLRLYTQSFNKIHPMKEKGALQLTKVRMEEHSMLHFIPHPVTPYEGSIFKTVNELEIPKSACLIWGDIIASGRVTKGESFQFKSLHSVTKLKVDGSLVLYDNQLLQPSDIPIQSLLHYEGFTHQATLIYTSPFGDQLKEELDEILAGQYQEITFGFTSCGPNSVMLRALGNDGELLYEWMTAMGRLCWEYTLHKKEEEKIQKDLNSPAEIQQPKLEKTPIELQSGKQSKNTETRARHAGKTKSKKKKSVLSA</sequence>
<comment type="caution">
    <text evidence="5">The sequence shown here is derived from an EMBL/GenBank/DDBJ whole genome shotgun (WGS) entry which is preliminary data.</text>
</comment>
<dbReference type="AlphaFoldDB" id="S2DP34"/>
<feature type="compositionally biased region" description="Basic residues" evidence="4">
    <location>
        <begin position="305"/>
        <end position="321"/>
    </location>
</feature>
<keyword evidence="6" id="KW-1185">Reference proteome</keyword>
<keyword evidence="3" id="KW-0963">Cytoplasm</keyword>
<comment type="similarity">
    <text evidence="1 3">Belongs to the UreD family.</text>
</comment>
<protein>
    <recommendedName>
        <fullName evidence="3">Urease accessory protein UreD</fullName>
    </recommendedName>
</protein>
<feature type="region of interest" description="Disordered" evidence="4">
    <location>
        <begin position="272"/>
        <end position="321"/>
    </location>
</feature>
<proteinExistence type="inferred from homology"/>
<organism evidence="5 6">
    <name type="scientific">Indibacter alkaliphilus (strain CCUG 57479 / KCTC 22604 / LW1)</name>
    <dbReference type="NCBI Taxonomy" id="1189612"/>
    <lineage>
        <taxon>Bacteria</taxon>
        <taxon>Pseudomonadati</taxon>
        <taxon>Bacteroidota</taxon>
        <taxon>Cytophagia</taxon>
        <taxon>Cytophagales</taxon>
        <taxon>Cyclobacteriaceae</taxon>
    </lineage>
</organism>
<dbReference type="Pfam" id="PF01774">
    <property type="entry name" value="UreD"/>
    <property type="match status" value="1"/>
</dbReference>
<evidence type="ECO:0000256" key="1">
    <source>
        <dbReference type="ARBA" id="ARBA00007177"/>
    </source>
</evidence>
<dbReference type="eggNOG" id="COG0829">
    <property type="taxonomic scope" value="Bacteria"/>
</dbReference>
<evidence type="ECO:0000313" key="5">
    <source>
        <dbReference type="EMBL" id="EOZ91548.1"/>
    </source>
</evidence>
<evidence type="ECO:0000256" key="3">
    <source>
        <dbReference type="HAMAP-Rule" id="MF_01384"/>
    </source>
</evidence>
<keyword evidence="3" id="KW-0996">Nickel insertion</keyword>
<evidence type="ECO:0000313" key="6">
    <source>
        <dbReference type="Proteomes" id="UP000006073"/>
    </source>
</evidence>
<dbReference type="PANTHER" id="PTHR33643:SF1">
    <property type="entry name" value="UREASE ACCESSORY PROTEIN D"/>
    <property type="match status" value="1"/>
</dbReference>
<keyword evidence="2 3" id="KW-0143">Chaperone</keyword>
<evidence type="ECO:0000256" key="2">
    <source>
        <dbReference type="ARBA" id="ARBA00023186"/>
    </source>
</evidence>
<dbReference type="InterPro" id="IPR002669">
    <property type="entry name" value="UreD"/>
</dbReference>
<comment type="function">
    <text evidence="3">Required for maturation of urease via the functional incorporation of the urease nickel metallocenter.</text>
</comment>
<gene>
    <name evidence="3" type="primary">ureD</name>
    <name evidence="5" type="ORF">A33Q_4616</name>
</gene>
<dbReference type="Proteomes" id="UP000006073">
    <property type="component" value="Unassembled WGS sequence"/>
</dbReference>
<dbReference type="PANTHER" id="PTHR33643">
    <property type="entry name" value="UREASE ACCESSORY PROTEIN D"/>
    <property type="match status" value="1"/>
</dbReference>
<comment type="subunit">
    <text evidence="3">UreD, UreF and UreG form a complex that acts as a GTP-hydrolysis-dependent molecular chaperone, activating the urease apoprotein by helping to assemble the nickel containing metallocenter of UreC. The UreE protein probably delivers the nickel.</text>
</comment>